<evidence type="ECO:0000313" key="2">
    <source>
        <dbReference type="EMBL" id="OTA07270.1"/>
    </source>
</evidence>
<dbReference type="AlphaFoldDB" id="A0A2H2ZVY4"/>
<feature type="region of interest" description="Disordered" evidence="1">
    <location>
        <begin position="167"/>
        <end position="226"/>
    </location>
</feature>
<dbReference type="EMBL" id="LFMI01000766">
    <property type="protein sequence ID" value="OTA07270.1"/>
    <property type="molecule type" value="Genomic_DNA"/>
</dbReference>
<keyword evidence="3" id="KW-1185">Reference proteome</keyword>
<evidence type="ECO:0000256" key="1">
    <source>
        <dbReference type="SAM" id="MobiDB-lite"/>
    </source>
</evidence>
<sequence>MAAQNKFTTCTFVLKKCDFSSPSLAPTCVKNFCQGEPYGFGSCTADFTGIPAECCSQSTVGDVAQCMANFQQQQGYGIFGDACLSVERFVTECENANSGFDTATFEQQASCLCYDSNNNYAPDAWDNAVATCVSTGQSAHPTIWRALQRNSEVVGLCTKFAGAAATTGPATTGPVPTDSASFTATEDVSPETSAADTATPTETGSTAARSTDSSDQTSVASSVTRSAAATATTSSSSAARIGQTSYIQLKWAAVGLGLVFPCFIMTL</sequence>
<evidence type="ECO:0000313" key="3">
    <source>
        <dbReference type="Proteomes" id="UP000219286"/>
    </source>
</evidence>
<dbReference type="Proteomes" id="UP000219286">
    <property type="component" value="Unassembled WGS sequence"/>
</dbReference>
<feature type="compositionally biased region" description="Low complexity" evidence="1">
    <location>
        <begin position="217"/>
        <end position="226"/>
    </location>
</feature>
<gene>
    <name evidence="2" type="ORF">A9Z42_0081560</name>
</gene>
<name>A0A2H2ZVY4_TRIPA</name>
<dbReference type="OrthoDB" id="4896490at2759"/>
<feature type="compositionally biased region" description="Low complexity" evidence="1">
    <location>
        <begin position="167"/>
        <end position="177"/>
    </location>
</feature>
<reference evidence="2 3" key="1">
    <citation type="journal article" date="2015" name="Genome Announc.">
        <title>Genome sequence and annotation of Trichoderma parareesei, the ancestor of the cellulase producer Trichoderma reesei.</title>
        <authorList>
            <person name="Yang D."/>
            <person name="Pomraning K."/>
            <person name="Kopchinskiy A."/>
            <person name="Karimi Aghcheh R."/>
            <person name="Atanasova L."/>
            <person name="Chenthamara K."/>
            <person name="Baker S.E."/>
            <person name="Zhang R."/>
            <person name="Shen Q."/>
            <person name="Freitag M."/>
            <person name="Kubicek C.P."/>
            <person name="Druzhinina I.S."/>
        </authorList>
    </citation>
    <scope>NUCLEOTIDE SEQUENCE [LARGE SCALE GENOMIC DNA]</scope>
    <source>
        <strain evidence="2 3">CBS 125925</strain>
    </source>
</reference>
<proteinExistence type="predicted"/>
<comment type="caution">
    <text evidence="2">The sequence shown here is derived from an EMBL/GenBank/DDBJ whole genome shotgun (WGS) entry which is preliminary data.</text>
</comment>
<accession>A0A2H2ZVY4</accession>
<organism evidence="2 3">
    <name type="scientific">Trichoderma parareesei</name>
    <name type="common">Filamentous fungus</name>
    <dbReference type="NCBI Taxonomy" id="858221"/>
    <lineage>
        <taxon>Eukaryota</taxon>
        <taxon>Fungi</taxon>
        <taxon>Dikarya</taxon>
        <taxon>Ascomycota</taxon>
        <taxon>Pezizomycotina</taxon>
        <taxon>Sordariomycetes</taxon>
        <taxon>Hypocreomycetidae</taxon>
        <taxon>Hypocreales</taxon>
        <taxon>Hypocreaceae</taxon>
        <taxon>Trichoderma</taxon>
    </lineage>
</organism>
<feature type="compositionally biased region" description="Polar residues" evidence="1">
    <location>
        <begin position="178"/>
        <end position="216"/>
    </location>
</feature>
<protein>
    <submittedName>
        <fullName evidence="2">Uncharacterized protein</fullName>
    </submittedName>
</protein>